<evidence type="ECO:0000256" key="2">
    <source>
        <dbReference type="ARBA" id="ARBA00022741"/>
    </source>
</evidence>
<keyword evidence="6" id="KW-1185">Reference proteome</keyword>
<reference evidence="5" key="1">
    <citation type="journal article" date="2014" name="Int. J. Syst. Evol. Microbiol.">
        <title>Complete genome sequence of Corynebacterium casei LMG S-19264T (=DSM 44701T), isolated from a smear-ripened cheese.</title>
        <authorList>
            <consortium name="US DOE Joint Genome Institute (JGI-PGF)"/>
            <person name="Walter F."/>
            <person name="Albersmeier A."/>
            <person name="Kalinowski J."/>
            <person name="Ruckert C."/>
        </authorList>
    </citation>
    <scope>NUCLEOTIDE SEQUENCE</scope>
    <source>
        <strain evidence="5">CGMCC 1.12408</strain>
    </source>
</reference>
<dbReference type="PROSITE" id="PS50893">
    <property type="entry name" value="ABC_TRANSPORTER_2"/>
    <property type="match status" value="1"/>
</dbReference>
<evidence type="ECO:0000259" key="4">
    <source>
        <dbReference type="PROSITE" id="PS50893"/>
    </source>
</evidence>
<dbReference type="InterPro" id="IPR051782">
    <property type="entry name" value="ABC_Transporter_VariousFunc"/>
</dbReference>
<dbReference type="Proteomes" id="UP000613512">
    <property type="component" value="Unassembled WGS sequence"/>
</dbReference>
<dbReference type="Gene3D" id="3.40.50.300">
    <property type="entry name" value="P-loop containing nucleotide triphosphate hydrolases"/>
    <property type="match status" value="1"/>
</dbReference>
<dbReference type="Pfam" id="PF00005">
    <property type="entry name" value="ABC_tran"/>
    <property type="match status" value="1"/>
</dbReference>
<dbReference type="InterPro" id="IPR027417">
    <property type="entry name" value="P-loop_NTPase"/>
</dbReference>
<evidence type="ECO:0000313" key="5">
    <source>
        <dbReference type="EMBL" id="GGA69382.1"/>
    </source>
</evidence>
<dbReference type="EMBL" id="BMEY01000005">
    <property type="protein sequence ID" value="GGA69382.1"/>
    <property type="molecule type" value="Genomic_DNA"/>
</dbReference>
<organism evidence="5 6">
    <name type="scientific">Ornithinibacillus halotolerans</name>
    <dbReference type="NCBI Taxonomy" id="1274357"/>
    <lineage>
        <taxon>Bacteria</taxon>
        <taxon>Bacillati</taxon>
        <taxon>Bacillota</taxon>
        <taxon>Bacilli</taxon>
        <taxon>Bacillales</taxon>
        <taxon>Bacillaceae</taxon>
        <taxon>Ornithinibacillus</taxon>
    </lineage>
</organism>
<dbReference type="InterPro" id="IPR003439">
    <property type="entry name" value="ABC_transporter-like_ATP-bd"/>
</dbReference>
<reference evidence="5" key="2">
    <citation type="submission" date="2020-09" db="EMBL/GenBank/DDBJ databases">
        <authorList>
            <person name="Sun Q."/>
            <person name="Zhou Y."/>
        </authorList>
    </citation>
    <scope>NUCLEOTIDE SEQUENCE</scope>
    <source>
        <strain evidence="5">CGMCC 1.12408</strain>
    </source>
</reference>
<dbReference type="GO" id="GO:0016887">
    <property type="term" value="F:ATP hydrolysis activity"/>
    <property type="evidence" value="ECO:0007669"/>
    <property type="project" value="InterPro"/>
</dbReference>
<dbReference type="CDD" id="cd03230">
    <property type="entry name" value="ABC_DR_subfamily_A"/>
    <property type="match status" value="1"/>
</dbReference>
<comment type="caution">
    <text evidence="5">The sequence shown here is derived from an EMBL/GenBank/DDBJ whole genome shotgun (WGS) entry which is preliminary data.</text>
</comment>
<protein>
    <submittedName>
        <fullName evidence="5">ABC transporter ATP-binding protein</fullName>
    </submittedName>
</protein>
<dbReference type="AlphaFoldDB" id="A0A916RVS5"/>
<feature type="domain" description="ABC transporter" evidence="4">
    <location>
        <begin position="1"/>
        <end position="213"/>
    </location>
</feature>
<evidence type="ECO:0000313" key="6">
    <source>
        <dbReference type="Proteomes" id="UP000613512"/>
    </source>
</evidence>
<dbReference type="GO" id="GO:0005524">
    <property type="term" value="F:ATP binding"/>
    <property type="evidence" value="ECO:0007669"/>
    <property type="project" value="UniProtKB-KW"/>
</dbReference>
<dbReference type="PANTHER" id="PTHR42939:SF1">
    <property type="entry name" value="ABC TRANSPORTER ATP-BINDING PROTEIN ALBC-RELATED"/>
    <property type="match status" value="1"/>
</dbReference>
<dbReference type="RefSeq" id="WP_188383766.1">
    <property type="nucleotide sequence ID" value="NZ_BMEY01000005.1"/>
</dbReference>
<gene>
    <name evidence="5" type="ORF">GCM10008025_11660</name>
</gene>
<dbReference type="InterPro" id="IPR003593">
    <property type="entry name" value="AAA+_ATPase"/>
</dbReference>
<keyword evidence="2" id="KW-0547">Nucleotide-binding</keyword>
<dbReference type="PANTHER" id="PTHR42939">
    <property type="entry name" value="ABC TRANSPORTER ATP-BINDING PROTEIN ALBC-RELATED"/>
    <property type="match status" value="1"/>
</dbReference>
<sequence>MIINNLSKSFSEEILHDVKFRLDSNKVYSLLGRNGVGKTTLLKIISNLMEYDSGSIDSNGKSVFFVPETPQFLDYLSGYENLRFLCEIKNIPIVNLENYLKDSNIKSFVDELVINYSHGMKHQLSLASAFLISPDILLLDEPLTSLDPINIEIFKRMLREFADKDKTVLISTHIIPIAHQLSDEILLLSNKQIRQLKNNYTETELTEYVTNNI</sequence>
<keyword evidence="3 5" id="KW-0067">ATP-binding</keyword>
<dbReference type="SUPFAM" id="SSF52540">
    <property type="entry name" value="P-loop containing nucleoside triphosphate hydrolases"/>
    <property type="match status" value="1"/>
</dbReference>
<dbReference type="SMART" id="SM00382">
    <property type="entry name" value="AAA"/>
    <property type="match status" value="1"/>
</dbReference>
<evidence type="ECO:0000256" key="3">
    <source>
        <dbReference type="ARBA" id="ARBA00022840"/>
    </source>
</evidence>
<name>A0A916RVS5_9BACI</name>
<proteinExistence type="predicted"/>
<accession>A0A916RVS5</accession>
<evidence type="ECO:0000256" key="1">
    <source>
        <dbReference type="ARBA" id="ARBA00022448"/>
    </source>
</evidence>
<keyword evidence="1" id="KW-0813">Transport</keyword>